<protein>
    <submittedName>
        <fullName evidence="2">Uncharacterized protein</fullName>
    </submittedName>
</protein>
<gene>
    <name evidence="2" type="ORF">M427DRAFT_410292</name>
</gene>
<proteinExistence type="predicted"/>
<evidence type="ECO:0000313" key="2">
    <source>
        <dbReference type="EMBL" id="KXS12084.1"/>
    </source>
</evidence>
<dbReference type="Proteomes" id="UP000070544">
    <property type="component" value="Unassembled WGS sequence"/>
</dbReference>
<organism evidence="2 3">
    <name type="scientific">Gonapodya prolifera (strain JEL478)</name>
    <name type="common">Monoblepharis prolifera</name>
    <dbReference type="NCBI Taxonomy" id="1344416"/>
    <lineage>
        <taxon>Eukaryota</taxon>
        <taxon>Fungi</taxon>
        <taxon>Fungi incertae sedis</taxon>
        <taxon>Chytridiomycota</taxon>
        <taxon>Chytridiomycota incertae sedis</taxon>
        <taxon>Monoblepharidomycetes</taxon>
        <taxon>Monoblepharidales</taxon>
        <taxon>Gonapodyaceae</taxon>
        <taxon>Gonapodya</taxon>
    </lineage>
</organism>
<feature type="region of interest" description="Disordered" evidence="1">
    <location>
        <begin position="139"/>
        <end position="160"/>
    </location>
</feature>
<reference evidence="2 3" key="1">
    <citation type="journal article" date="2015" name="Genome Biol. Evol.">
        <title>Phylogenomic analyses indicate that early fungi evolved digesting cell walls of algal ancestors of land plants.</title>
        <authorList>
            <person name="Chang Y."/>
            <person name="Wang S."/>
            <person name="Sekimoto S."/>
            <person name="Aerts A.L."/>
            <person name="Choi C."/>
            <person name="Clum A."/>
            <person name="LaButti K.M."/>
            <person name="Lindquist E.A."/>
            <person name="Yee Ngan C."/>
            <person name="Ohm R.A."/>
            <person name="Salamov A.A."/>
            <person name="Grigoriev I.V."/>
            <person name="Spatafora J.W."/>
            <person name="Berbee M.L."/>
        </authorList>
    </citation>
    <scope>NUCLEOTIDE SEQUENCE [LARGE SCALE GENOMIC DNA]</scope>
    <source>
        <strain evidence="2 3">JEL478</strain>
    </source>
</reference>
<name>A0A139A5Q2_GONPJ</name>
<evidence type="ECO:0000256" key="1">
    <source>
        <dbReference type="SAM" id="MobiDB-lite"/>
    </source>
</evidence>
<sequence>MLYAMSAASERGSLTVATSSFINPTQKLHVYGRSDAARDGFRPSLIKVLLFGLSAASGRASLTVAASHSIPREMQFHLLLHTERCSLAFATSTSINATRKHHVHSRSDATLDGSHNKSRERCFAASECGFLTVPSRVPNATPVSTNTVSRDAARDGFSTQ</sequence>
<accession>A0A139A5Q2</accession>
<dbReference type="EMBL" id="KQ965791">
    <property type="protein sequence ID" value="KXS12084.1"/>
    <property type="molecule type" value="Genomic_DNA"/>
</dbReference>
<evidence type="ECO:0000313" key="3">
    <source>
        <dbReference type="Proteomes" id="UP000070544"/>
    </source>
</evidence>
<dbReference type="AlphaFoldDB" id="A0A139A5Q2"/>
<keyword evidence="3" id="KW-1185">Reference proteome</keyword>